<sequence>MPRLVRFLGVHVLIGFSIATALVFLLVMLDVAGLRTLAKASASGPMTIACLALVLGLTFASVQMGFAIMLLGRQAKSDRGLKDRSVKAVIVDPVRLIVRK</sequence>
<dbReference type="AlphaFoldDB" id="A0A285UTM6"/>
<keyword evidence="3" id="KW-1185">Reference proteome</keyword>
<feature type="transmembrane region" description="Helical" evidence="1">
    <location>
        <begin position="12"/>
        <end position="34"/>
    </location>
</feature>
<accession>A0A285UTM6</accession>
<dbReference type="Proteomes" id="UP000219167">
    <property type="component" value="Unassembled WGS sequence"/>
</dbReference>
<keyword evidence="1" id="KW-0472">Membrane</keyword>
<dbReference type="OrthoDB" id="8115457at2"/>
<organism evidence="2 3">
    <name type="scientific">Rhizobium subbaraonis</name>
    <dbReference type="NCBI Taxonomy" id="908946"/>
    <lineage>
        <taxon>Bacteria</taxon>
        <taxon>Pseudomonadati</taxon>
        <taxon>Pseudomonadota</taxon>
        <taxon>Alphaproteobacteria</taxon>
        <taxon>Hyphomicrobiales</taxon>
        <taxon>Rhizobiaceae</taxon>
        <taxon>Rhizobium/Agrobacterium group</taxon>
        <taxon>Rhizobium</taxon>
    </lineage>
</organism>
<keyword evidence="1" id="KW-1133">Transmembrane helix</keyword>
<gene>
    <name evidence="2" type="ORF">SAMN05892877_11427</name>
</gene>
<feature type="transmembrane region" description="Helical" evidence="1">
    <location>
        <begin position="46"/>
        <end position="72"/>
    </location>
</feature>
<name>A0A285UTM6_9HYPH</name>
<proteinExistence type="predicted"/>
<protein>
    <submittedName>
        <fullName evidence="2">Uncharacterized protein</fullName>
    </submittedName>
</protein>
<keyword evidence="1" id="KW-0812">Transmembrane</keyword>
<evidence type="ECO:0000256" key="1">
    <source>
        <dbReference type="SAM" id="Phobius"/>
    </source>
</evidence>
<dbReference type="EMBL" id="OBQD01000014">
    <property type="protein sequence ID" value="SOC45153.1"/>
    <property type="molecule type" value="Genomic_DNA"/>
</dbReference>
<dbReference type="RefSeq" id="WP_097141759.1">
    <property type="nucleotide sequence ID" value="NZ_OBQD01000014.1"/>
</dbReference>
<reference evidence="2 3" key="1">
    <citation type="submission" date="2017-08" db="EMBL/GenBank/DDBJ databases">
        <authorList>
            <person name="de Groot N.N."/>
        </authorList>
    </citation>
    <scope>NUCLEOTIDE SEQUENCE [LARGE SCALE GENOMIC DNA]</scope>
    <source>
        <strain evidence="2 3">JC85</strain>
    </source>
</reference>
<evidence type="ECO:0000313" key="2">
    <source>
        <dbReference type="EMBL" id="SOC45153.1"/>
    </source>
</evidence>
<evidence type="ECO:0000313" key="3">
    <source>
        <dbReference type="Proteomes" id="UP000219167"/>
    </source>
</evidence>